<dbReference type="Proteomes" id="UP001062846">
    <property type="component" value="Chromosome 7"/>
</dbReference>
<protein>
    <submittedName>
        <fullName evidence="1">Uncharacterized protein</fullName>
    </submittedName>
</protein>
<reference evidence="1" key="1">
    <citation type="submission" date="2022-02" db="EMBL/GenBank/DDBJ databases">
        <title>Plant Genome Project.</title>
        <authorList>
            <person name="Zhang R.-G."/>
        </authorList>
    </citation>
    <scope>NUCLEOTIDE SEQUENCE</scope>
    <source>
        <strain evidence="1">AT1</strain>
    </source>
</reference>
<gene>
    <name evidence="1" type="ORF">RHMOL_Rhmol07G0085800</name>
</gene>
<evidence type="ECO:0000313" key="2">
    <source>
        <dbReference type="Proteomes" id="UP001062846"/>
    </source>
</evidence>
<organism evidence="1 2">
    <name type="scientific">Rhododendron molle</name>
    <name type="common">Chinese azalea</name>
    <name type="synonym">Azalea mollis</name>
    <dbReference type="NCBI Taxonomy" id="49168"/>
    <lineage>
        <taxon>Eukaryota</taxon>
        <taxon>Viridiplantae</taxon>
        <taxon>Streptophyta</taxon>
        <taxon>Embryophyta</taxon>
        <taxon>Tracheophyta</taxon>
        <taxon>Spermatophyta</taxon>
        <taxon>Magnoliopsida</taxon>
        <taxon>eudicotyledons</taxon>
        <taxon>Gunneridae</taxon>
        <taxon>Pentapetalae</taxon>
        <taxon>asterids</taxon>
        <taxon>Ericales</taxon>
        <taxon>Ericaceae</taxon>
        <taxon>Ericoideae</taxon>
        <taxon>Rhodoreae</taxon>
        <taxon>Rhododendron</taxon>
    </lineage>
</organism>
<keyword evidence="2" id="KW-1185">Reference proteome</keyword>
<name>A0ACC0MYI3_RHOML</name>
<sequence>MLLGVRCFVILSAFGLVWCLLAVIDNVRFFWCSLQRLPHGLHQYFDANGSSTWVLPRRGMKAWPLEIVNHQFREGWDSFREAHELQVDYKLIQRCEHKWIFYTIIYLIEMVGNLCFLGRVQIHTGKICIFVWVSTLISYDNGHSRVVYKPLASS</sequence>
<evidence type="ECO:0000313" key="1">
    <source>
        <dbReference type="EMBL" id="KAI8546050.1"/>
    </source>
</evidence>
<comment type="caution">
    <text evidence="1">The sequence shown here is derived from an EMBL/GenBank/DDBJ whole genome shotgun (WGS) entry which is preliminary data.</text>
</comment>
<accession>A0ACC0MYI3</accession>
<proteinExistence type="predicted"/>
<dbReference type="EMBL" id="CM046394">
    <property type="protein sequence ID" value="KAI8546050.1"/>
    <property type="molecule type" value="Genomic_DNA"/>
</dbReference>